<dbReference type="EMBL" id="JPOS01000020">
    <property type="protein sequence ID" value="KGE88282.1"/>
    <property type="molecule type" value="Genomic_DNA"/>
</dbReference>
<dbReference type="OrthoDB" id="962463at2"/>
<dbReference type="Gene3D" id="3.30.750.24">
    <property type="entry name" value="STAS domain"/>
    <property type="match status" value="1"/>
</dbReference>
<dbReference type="GO" id="GO:0043856">
    <property type="term" value="F:anti-sigma factor antagonist activity"/>
    <property type="evidence" value="ECO:0007669"/>
    <property type="project" value="InterPro"/>
</dbReference>
<dbReference type="NCBIfam" id="TIGR00377">
    <property type="entry name" value="ant_ant_sig"/>
    <property type="match status" value="1"/>
</dbReference>
<dbReference type="PROSITE" id="PS50801">
    <property type="entry name" value="STAS"/>
    <property type="match status" value="1"/>
</dbReference>
<evidence type="ECO:0000313" key="5">
    <source>
        <dbReference type="Proteomes" id="UP000029736"/>
    </source>
</evidence>
<feature type="domain" description="STAS" evidence="3">
    <location>
        <begin position="3"/>
        <end position="112"/>
    </location>
</feature>
<dbReference type="RefSeq" id="WP_044219676.1">
    <property type="nucleotide sequence ID" value="NZ_CAKZLC010000121.1"/>
</dbReference>
<comment type="similarity">
    <text evidence="1 2">Belongs to the anti-sigma-factor antagonist family.</text>
</comment>
<keyword evidence="5" id="KW-1185">Reference proteome</keyword>
<gene>
    <name evidence="4" type="ORF">IX84_10785</name>
</gene>
<evidence type="ECO:0000256" key="2">
    <source>
        <dbReference type="RuleBase" id="RU003749"/>
    </source>
</evidence>
<proteinExistence type="inferred from homology"/>
<evidence type="ECO:0000259" key="3">
    <source>
        <dbReference type="PROSITE" id="PS50801"/>
    </source>
</evidence>
<dbReference type="CDD" id="cd07043">
    <property type="entry name" value="STAS_anti-anti-sigma_factors"/>
    <property type="match status" value="1"/>
</dbReference>
<dbReference type="Pfam" id="PF01740">
    <property type="entry name" value="STAS"/>
    <property type="match status" value="1"/>
</dbReference>
<dbReference type="InterPro" id="IPR003658">
    <property type="entry name" value="Anti-sigma_ant"/>
</dbReference>
<dbReference type="InterPro" id="IPR002645">
    <property type="entry name" value="STAS_dom"/>
</dbReference>
<organism evidence="4 5">
    <name type="scientific">Phaeodactylibacter xiamenensis</name>
    <dbReference type="NCBI Taxonomy" id="1524460"/>
    <lineage>
        <taxon>Bacteria</taxon>
        <taxon>Pseudomonadati</taxon>
        <taxon>Bacteroidota</taxon>
        <taxon>Saprospiria</taxon>
        <taxon>Saprospirales</taxon>
        <taxon>Haliscomenobacteraceae</taxon>
        <taxon>Phaeodactylibacter</taxon>
    </lineage>
</organism>
<evidence type="ECO:0000313" key="4">
    <source>
        <dbReference type="EMBL" id="KGE88282.1"/>
    </source>
</evidence>
<sequence length="115" mass="12745">MNLNYSLAEKDGIQVLQIKDLLSEHANREIIKAVEHKLREGYASFVVDLAAVEYMNSVGLNFLLTMRARSTESGGGLVVANVSEKVKSLLDMTKLTPMFVMSTSVEQALQKVQQN</sequence>
<name>A0A098SB05_9BACT</name>
<comment type="caution">
    <text evidence="4">The sequence shown here is derived from an EMBL/GenBank/DDBJ whole genome shotgun (WGS) entry which is preliminary data.</text>
</comment>
<dbReference type="Proteomes" id="UP000029736">
    <property type="component" value="Unassembled WGS sequence"/>
</dbReference>
<dbReference type="InterPro" id="IPR036513">
    <property type="entry name" value="STAS_dom_sf"/>
</dbReference>
<dbReference type="AlphaFoldDB" id="A0A098SB05"/>
<accession>A0A098SB05</accession>
<dbReference type="PANTHER" id="PTHR33495">
    <property type="entry name" value="ANTI-SIGMA FACTOR ANTAGONIST TM_1081-RELATED-RELATED"/>
    <property type="match status" value="1"/>
</dbReference>
<protein>
    <recommendedName>
        <fullName evidence="2">Anti-sigma factor antagonist</fullName>
    </recommendedName>
</protein>
<dbReference type="STRING" id="1524460.IX84_10785"/>
<dbReference type="SUPFAM" id="SSF52091">
    <property type="entry name" value="SpoIIaa-like"/>
    <property type="match status" value="1"/>
</dbReference>
<evidence type="ECO:0000256" key="1">
    <source>
        <dbReference type="ARBA" id="ARBA00009013"/>
    </source>
</evidence>
<reference evidence="4 5" key="1">
    <citation type="journal article" date="2014" name="Int. J. Syst. Evol. Microbiol.">
        <title>Phaeodactylibacter xiamenensis gen. nov., sp. nov., a member of the family Saprospiraceae isolated from the marine alga Phaeodactylum tricornutum.</title>
        <authorList>
            <person name="Chen Z.Jr."/>
            <person name="Lei X."/>
            <person name="Lai Q."/>
            <person name="Li Y."/>
            <person name="Zhang B."/>
            <person name="Zhang J."/>
            <person name="Zhang H."/>
            <person name="Yang L."/>
            <person name="Zheng W."/>
            <person name="Tian Y."/>
            <person name="Yu Z."/>
            <person name="Xu H.Jr."/>
            <person name="Zheng T."/>
        </authorList>
    </citation>
    <scope>NUCLEOTIDE SEQUENCE [LARGE SCALE GENOMIC DNA]</scope>
    <source>
        <strain evidence="4 5">KD52</strain>
    </source>
</reference>